<evidence type="ECO:0000313" key="3">
    <source>
        <dbReference type="Proteomes" id="UP001597062"/>
    </source>
</evidence>
<evidence type="ECO:0000256" key="1">
    <source>
        <dbReference type="SAM" id="Phobius"/>
    </source>
</evidence>
<feature type="transmembrane region" description="Helical" evidence="1">
    <location>
        <begin position="92"/>
        <end position="111"/>
    </location>
</feature>
<accession>A0ABW3JQA0</accession>
<proteinExistence type="predicted"/>
<reference evidence="3" key="1">
    <citation type="journal article" date="2019" name="Int. J. Syst. Evol. Microbiol.">
        <title>The Global Catalogue of Microorganisms (GCM) 10K type strain sequencing project: providing services to taxonomists for standard genome sequencing and annotation.</title>
        <authorList>
            <consortium name="The Broad Institute Genomics Platform"/>
            <consortium name="The Broad Institute Genome Sequencing Center for Infectious Disease"/>
            <person name="Wu L."/>
            <person name="Ma J."/>
        </authorList>
    </citation>
    <scope>NUCLEOTIDE SEQUENCE [LARGE SCALE GENOMIC DNA]</scope>
    <source>
        <strain evidence="3">CCUG 60527</strain>
    </source>
</reference>
<organism evidence="2 3">
    <name type="scientific">Tenacibaculum geojense</name>
    <dbReference type="NCBI Taxonomy" id="915352"/>
    <lineage>
        <taxon>Bacteria</taxon>
        <taxon>Pseudomonadati</taxon>
        <taxon>Bacteroidota</taxon>
        <taxon>Flavobacteriia</taxon>
        <taxon>Flavobacteriales</taxon>
        <taxon>Flavobacteriaceae</taxon>
        <taxon>Tenacibaculum</taxon>
    </lineage>
</organism>
<protein>
    <submittedName>
        <fullName evidence="2">Uncharacterized protein</fullName>
    </submittedName>
</protein>
<keyword evidence="3" id="KW-1185">Reference proteome</keyword>
<keyword evidence="1" id="KW-0812">Transmembrane</keyword>
<dbReference type="Proteomes" id="UP001597062">
    <property type="component" value="Unassembled WGS sequence"/>
</dbReference>
<dbReference type="EMBL" id="JBHTJR010000029">
    <property type="protein sequence ID" value="MFD0992625.1"/>
    <property type="molecule type" value="Genomic_DNA"/>
</dbReference>
<dbReference type="RefSeq" id="WP_386106101.1">
    <property type="nucleotide sequence ID" value="NZ_JBHTJR010000029.1"/>
</dbReference>
<feature type="transmembrane region" description="Helical" evidence="1">
    <location>
        <begin position="117"/>
        <end position="133"/>
    </location>
</feature>
<sequence length="152" mass="17408">MILKLSKVDIVSQKETTQKAFSNLEKTLDVLKKIQLPANLITVINHKIEVLNSFQNSERKYRNKLIIEQHNILQLVKKETGYVSEKYYQKQWFVLGMSIFGIPFGLLFSYFAGNTGLLGIGFPIGMLLGAMVGKRKDEKMKREGKQLQLTLN</sequence>
<keyword evidence="1" id="KW-0472">Membrane</keyword>
<keyword evidence="1" id="KW-1133">Transmembrane helix</keyword>
<comment type="caution">
    <text evidence="2">The sequence shown here is derived from an EMBL/GenBank/DDBJ whole genome shotgun (WGS) entry which is preliminary data.</text>
</comment>
<evidence type="ECO:0000313" key="2">
    <source>
        <dbReference type="EMBL" id="MFD0992625.1"/>
    </source>
</evidence>
<gene>
    <name evidence="2" type="ORF">ACFQ1U_05370</name>
</gene>
<name>A0ABW3JQA0_9FLAO</name>